<feature type="compositionally biased region" description="Polar residues" evidence="1">
    <location>
        <begin position="35"/>
        <end position="44"/>
    </location>
</feature>
<accession>A0A8X6JK15</accession>
<evidence type="ECO:0000313" key="2">
    <source>
        <dbReference type="EMBL" id="GFS37879.1"/>
    </source>
</evidence>
<reference evidence="2" key="1">
    <citation type="submission" date="2020-08" db="EMBL/GenBank/DDBJ databases">
        <title>Multicomponent nature underlies the extraordinary mechanical properties of spider dragline silk.</title>
        <authorList>
            <person name="Kono N."/>
            <person name="Nakamura H."/>
            <person name="Mori M."/>
            <person name="Yoshida Y."/>
            <person name="Ohtoshi R."/>
            <person name="Malay A.D."/>
            <person name="Moran D.A.P."/>
            <person name="Tomita M."/>
            <person name="Numata K."/>
            <person name="Arakawa K."/>
        </authorList>
    </citation>
    <scope>NUCLEOTIDE SEQUENCE</scope>
</reference>
<feature type="compositionally biased region" description="Polar residues" evidence="1">
    <location>
        <begin position="90"/>
        <end position="103"/>
    </location>
</feature>
<feature type="region of interest" description="Disordered" evidence="1">
    <location>
        <begin position="76"/>
        <end position="103"/>
    </location>
</feature>
<evidence type="ECO:0000313" key="3">
    <source>
        <dbReference type="Proteomes" id="UP000886998"/>
    </source>
</evidence>
<gene>
    <name evidence="2" type="ORF">TNIN_52321</name>
</gene>
<dbReference type="Proteomes" id="UP000886998">
    <property type="component" value="Unassembled WGS sequence"/>
</dbReference>
<evidence type="ECO:0000256" key="1">
    <source>
        <dbReference type="SAM" id="MobiDB-lite"/>
    </source>
</evidence>
<proteinExistence type="predicted"/>
<protein>
    <submittedName>
        <fullName evidence="2">Uncharacterized protein</fullName>
    </submittedName>
</protein>
<name>A0A8X6JK15_9ARAC</name>
<dbReference type="PROSITE" id="PS51257">
    <property type="entry name" value="PROKAR_LIPOPROTEIN"/>
    <property type="match status" value="1"/>
</dbReference>
<sequence length="103" mass="11331">MSTKWVTTLTGWSMSCMVNSECGLSQPNTMPPCQSPVQSMQQPLSPDVLGNPHPNSNKLYNNRLLNMPMSCVVNSECGLPQPSNMPPHQSPVQSKRQSSPQVY</sequence>
<comment type="caution">
    <text evidence="2">The sequence shown here is derived from an EMBL/GenBank/DDBJ whole genome shotgun (WGS) entry which is preliminary data.</text>
</comment>
<keyword evidence="3" id="KW-1185">Reference proteome</keyword>
<organism evidence="2 3">
    <name type="scientific">Trichonephila inaurata madagascariensis</name>
    <dbReference type="NCBI Taxonomy" id="2747483"/>
    <lineage>
        <taxon>Eukaryota</taxon>
        <taxon>Metazoa</taxon>
        <taxon>Ecdysozoa</taxon>
        <taxon>Arthropoda</taxon>
        <taxon>Chelicerata</taxon>
        <taxon>Arachnida</taxon>
        <taxon>Araneae</taxon>
        <taxon>Araneomorphae</taxon>
        <taxon>Entelegynae</taxon>
        <taxon>Araneoidea</taxon>
        <taxon>Nephilidae</taxon>
        <taxon>Trichonephila</taxon>
        <taxon>Trichonephila inaurata</taxon>
    </lineage>
</organism>
<dbReference type="AlphaFoldDB" id="A0A8X6JK15"/>
<feature type="region of interest" description="Disordered" evidence="1">
    <location>
        <begin position="28"/>
        <end position="56"/>
    </location>
</feature>
<dbReference type="EMBL" id="BMAV01025033">
    <property type="protein sequence ID" value="GFS37879.1"/>
    <property type="molecule type" value="Genomic_DNA"/>
</dbReference>